<evidence type="ECO:0000313" key="1">
    <source>
        <dbReference type="EMBL" id="VFB20984.1"/>
    </source>
</evidence>
<accession>A0A449INF8</accession>
<proteinExistence type="predicted"/>
<protein>
    <submittedName>
        <fullName evidence="1">Binary cytotoxin component</fullName>
    </submittedName>
</protein>
<evidence type="ECO:0000313" key="2">
    <source>
        <dbReference type="Proteomes" id="UP000330809"/>
    </source>
</evidence>
<dbReference type="InterPro" id="IPR047760">
    <property type="entry name" value="XaxB-like"/>
</dbReference>
<reference evidence="1 2" key="1">
    <citation type="submission" date="2019-02" db="EMBL/GenBank/DDBJ databases">
        <authorList>
            <consortium name="Pathogen Informatics"/>
        </authorList>
    </citation>
    <scope>NUCLEOTIDE SEQUENCE [LARGE SCALE GENOMIC DNA]</scope>
    <source>
        <strain evidence="1 2">3012STDY7103891</strain>
    </source>
</reference>
<dbReference type="EMBL" id="CAACYJ010000040">
    <property type="protein sequence ID" value="VFB20984.1"/>
    <property type="molecule type" value="Genomic_DNA"/>
</dbReference>
<gene>
    <name evidence="1" type="ORF">NCTC10754_03621</name>
</gene>
<dbReference type="AlphaFoldDB" id="A0A449INF8"/>
<dbReference type="Proteomes" id="UP000330809">
    <property type="component" value="Unassembled WGS sequence"/>
</dbReference>
<name>A0A449INF8_PSEFR</name>
<organism evidence="1 2">
    <name type="scientific">Pseudomonas fragi</name>
    <dbReference type="NCBI Taxonomy" id="296"/>
    <lineage>
        <taxon>Bacteria</taxon>
        <taxon>Pseudomonadati</taxon>
        <taxon>Pseudomonadota</taxon>
        <taxon>Gammaproteobacteria</taxon>
        <taxon>Pseudomonadales</taxon>
        <taxon>Pseudomonadaceae</taxon>
        <taxon>Pseudomonas</taxon>
    </lineage>
</organism>
<sequence length="337" mass="37691">MNAGVDEVEYETPDMPGVFSGLKKFNAVAVSHEYDFIPSLQERLSLAARCLSRGARSIVDKVRSLEVMVDSAGFDELAEQWAAIHTHGPLTPEARTSAIHILNETFTQRSRRLVSAVAAAKAQIALRTAEGEGLNLEHYSDPLLAYDVARLDELEQQAITLQLEEDQLRADKQVVVAALEILQSRTWLDHARDLLPGIEQIQVLVTTAAVGKVEADVVTAAIERITQYLGFIDSGYRMFSLIEARNKITDKLADLSMRKSRDKSDRRVLKERAEKIRRHAELVEARAYWVDNMKRIANGLTVFSTRVNAAIDANEHSMVQASAELAGFLRFLRHISR</sequence>
<dbReference type="RefSeq" id="WP_133144779.1">
    <property type="nucleotide sequence ID" value="NZ_CAACYJ010000040.1"/>
</dbReference>
<dbReference type="NCBIfam" id="NF033927">
    <property type="entry name" value="alph_xenorhab_B"/>
    <property type="match status" value="1"/>
</dbReference>